<dbReference type="Proteomes" id="UP001227126">
    <property type="component" value="Unassembled WGS sequence"/>
</dbReference>
<name>A0ABT7FKT9_9RHOB</name>
<evidence type="ECO:0008006" key="5">
    <source>
        <dbReference type="Google" id="ProtNLM"/>
    </source>
</evidence>
<protein>
    <recommendedName>
        <fullName evidence="5">VPLPA-CTERM protein sorting domain-containing protein</fullName>
    </recommendedName>
</protein>
<sequence length="275" mass="29011">MPRRRKAPRAIPSAPWPPDPARNLPPSGDPAEHRVALFPRAVGAPVPFPPGTEVQDGDLYDDFQVGFADPDRSGTVLDSGIATASKVRDGFVTGVGVVPGLHDVTATVSSKIIRATNGQLVFSYDFSALDMSDTGTNGVLGFDLTGFAGFDVTFAFQKADAFFYAPQINRSADGDIISFDFFDPTDLRSAGFETFLFAVDAPGYRTNGAGTAAILLDTFGTEDVALTGFLPVPAQVPLPASLPALLLGLGALGAIRTRNRRRDRPASLDSAPPRA</sequence>
<keyword evidence="2" id="KW-1133">Transmembrane helix</keyword>
<dbReference type="EMBL" id="JASNJE010000046">
    <property type="protein sequence ID" value="MDK3075673.1"/>
    <property type="molecule type" value="Genomic_DNA"/>
</dbReference>
<evidence type="ECO:0000256" key="2">
    <source>
        <dbReference type="SAM" id="Phobius"/>
    </source>
</evidence>
<accession>A0ABT7FKT9</accession>
<dbReference type="RefSeq" id="WP_284487593.1">
    <property type="nucleotide sequence ID" value="NZ_JASNJE010000046.1"/>
</dbReference>
<organism evidence="3 4">
    <name type="scientific">Sedimentitalea xiamensis</name>
    <dbReference type="NCBI Taxonomy" id="3050037"/>
    <lineage>
        <taxon>Bacteria</taxon>
        <taxon>Pseudomonadati</taxon>
        <taxon>Pseudomonadota</taxon>
        <taxon>Alphaproteobacteria</taxon>
        <taxon>Rhodobacterales</taxon>
        <taxon>Paracoccaceae</taxon>
        <taxon>Sedimentitalea</taxon>
    </lineage>
</organism>
<proteinExistence type="predicted"/>
<keyword evidence="2" id="KW-0812">Transmembrane</keyword>
<keyword evidence="2" id="KW-0472">Membrane</keyword>
<comment type="caution">
    <text evidence="3">The sequence shown here is derived from an EMBL/GenBank/DDBJ whole genome shotgun (WGS) entry which is preliminary data.</text>
</comment>
<feature type="region of interest" description="Disordered" evidence="1">
    <location>
        <begin position="1"/>
        <end position="32"/>
    </location>
</feature>
<evidence type="ECO:0000313" key="3">
    <source>
        <dbReference type="EMBL" id="MDK3075673.1"/>
    </source>
</evidence>
<gene>
    <name evidence="3" type="ORF">QO034_21635</name>
</gene>
<reference evidence="3 4" key="1">
    <citation type="submission" date="2023-05" db="EMBL/GenBank/DDBJ databases">
        <title>Sedimentitalea sp. nov. JM2-8.</title>
        <authorList>
            <person name="Huang J."/>
        </authorList>
    </citation>
    <scope>NUCLEOTIDE SEQUENCE [LARGE SCALE GENOMIC DNA]</scope>
    <source>
        <strain evidence="3 4">JM2-8</strain>
    </source>
</reference>
<feature type="transmembrane region" description="Helical" evidence="2">
    <location>
        <begin position="236"/>
        <end position="255"/>
    </location>
</feature>
<evidence type="ECO:0000256" key="1">
    <source>
        <dbReference type="SAM" id="MobiDB-lite"/>
    </source>
</evidence>
<keyword evidence="4" id="KW-1185">Reference proteome</keyword>
<evidence type="ECO:0000313" key="4">
    <source>
        <dbReference type="Proteomes" id="UP001227126"/>
    </source>
</evidence>